<protein>
    <submittedName>
        <fullName evidence="5">Uncharacterized protein</fullName>
    </submittedName>
</protein>
<evidence type="ECO:0000256" key="2">
    <source>
        <dbReference type="ARBA" id="ARBA00023163"/>
    </source>
</evidence>
<keyword evidence="4" id="KW-1185">Reference proteome</keyword>
<dbReference type="AlphaFoldDB" id="A0A915P7V5"/>
<keyword evidence="3" id="KW-0675">Receptor</keyword>
<proteinExistence type="predicted"/>
<evidence type="ECO:0000313" key="4">
    <source>
        <dbReference type="Proteomes" id="UP000887560"/>
    </source>
</evidence>
<name>A0A915P7V5_9BILA</name>
<dbReference type="Proteomes" id="UP000887560">
    <property type="component" value="Unplaced"/>
</dbReference>
<keyword evidence="2" id="KW-0804">Transcription</keyword>
<evidence type="ECO:0000256" key="3">
    <source>
        <dbReference type="ARBA" id="ARBA00023170"/>
    </source>
</evidence>
<organism evidence="4 5">
    <name type="scientific">Meloidogyne floridensis</name>
    <dbReference type="NCBI Taxonomy" id="298350"/>
    <lineage>
        <taxon>Eukaryota</taxon>
        <taxon>Metazoa</taxon>
        <taxon>Ecdysozoa</taxon>
        <taxon>Nematoda</taxon>
        <taxon>Chromadorea</taxon>
        <taxon>Rhabditida</taxon>
        <taxon>Tylenchina</taxon>
        <taxon>Tylenchomorpha</taxon>
        <taxon>Tylenchoidea</taxon>
        <taxon>Meloidogynidae</taxon>
        <taxon>Meloidogyninae</taxon>
        <taxon>Meloidogyne</taxon>
    </lineage>
</organism>
<reference evidence="5" key="1">
    <citation type="submission" date="2022-11" db="UniProtKB">
        <authorList>
            <consortium name="WormBaseParasite"/>
        </authorList>
    </citation>
    <scope>IDENTIFICATION</scope>
</reference>
<sequence length="161" mass="18689">LFVEKLRDSAHSALYSHSPQKSASVSPSEAALRFAKLLHILPKLTATIKTIILGLISRDLIENIRMVHTFPSTRSRPTDPLFFDLFGDIFQPNKKQNNLNSPQQFIIQNTPQQNNYFGEGNNIIQKQQQNNLNDYGEQQFQNDLISSRIKRDFIWWQNENF</sequence>
<accession>A0A915P7V5</accession>
<evidence type="ECO:0000256" key="1">
    <source>
        <dbReference type="ARBA" id="ARBA00023015"/>
    </source>
</evidence>
<dbReference type="SUPFAM" id="SSF48508">
    <property type="entry name" value="Nuclear receptor ligand-binding domain"/>
    <property type="match status" value="1"/>
</dbReference>
<dbReference type="InterPro" id="IPR035500">
    <property type="entry name" value="NHR-like_dom_sf"/>
</dbReference>
<dbReference type="WBParaSite" id="scf7180000423139.g10299">
    <property type="protein sequence ID" value="scf7180000423139.g10299"/>
    <property type="gene ID" value="scf7180000423139.g10299"/>
</dbReference>
<evidence type="ECO:0000313" key="5">
    <source>
        <dbReference type="WBParaSite" id="scf7180000423139.g10299"/>
    </source>
</evidence>
<dbReference type="Gene3D" id="1.10.565.10">
    <property type="entry name" value="Retinoid X Receptor"/>
    <property type="match status" value="1"/>
</dbReference>
<keyword evidence="1" id="KW-0805">Transcription regulation</keyword>